<evidence type="ECO:0000313" key="2">
    <source>
        <dbReference type="Proteomes" id="UP001548590"/>
    </source>
</evidence>
<organism evidence="1 2">
    <name type="scientific">Uliginosibacterium paludis</name>
    <dbReference type="NCBI Taxonomy" id="1615952"/>
    <lineage>
        <taxon>Bacteria</taxon>
        <taxon>Pseudomonadati</taxon>
        <taxon>Pseudomonadota</taxon>
        <taxon>Betaproteobacteria</taxon>
        <taxon>Rhodocyclales</taxon>
        <taxon>Zoogloeaceae</taxon>
        <taxon>Uliginosibacterium</taxon>
    </lineage>
</organism>
<dbReference type="InterPro" id="IPR045865">
    <property type="entry name" value="ACT-like_dom_sf"/>
</dbReference>
<keyword evidence="2" id="KW-1185">Reference proteome</keyword>
<dbReference type="EMBL" id="JBEWLZ010000005">
    <property type="protein sequence ID" value="MET1490293.1"/>
    <property type="molecule type" value="Genomic_DNA"/>
</dbReference>
<proteinExistence type="predicted"/>
<evidence type="ECO:0000313" key="1">
    <source>
        <dbReference type="EMBL" id="MET1490293.1"/>
    </source>
</evidence>
<dbReference type="SUPFAM" id="SSF55021">
    <property type="entry name" value="ACT-like"/>
    <property type="match status" value="1"/>
</dbReference>
<accession>A0ABV2CR07</accession>
<gene>
    <name evidence="1" type="ORF">ABVT11_10690</name>
</gene>
<protein>
    <recommendedName>
        <fullName evidence="3">ACT domain-containing protein</fullName>
    </recommendedName>
</protein>
<reference evidence="1 2" key="1">
    <citation type="submission" date="2024-07" db="EMBL/GenBank/DDBJ databases">
        <title>Uliginosibacterium paludis KCTC:42655.</title>
        <authorList>
            <person name="Kim M.K."/>
        </authorList>
    </citation>
    <scope>NUCLEOTIDE SEQUENCE [LARGE SCALE GENOMIC DNA]</scope>
    <source>
        <strain evidence="1 2">KCTC 42655</strain>
    </source>
</reference>
<evidence type="ECO:0008006" key="3">
    <source>
        <dbReference type="Google" id="ProtNLM"/>
    </source>
</evidence>
<sequence length="146" mass="15006">MAPEFSLHVLVIGLRDRPGAVHSVAEVFSGRGLQMEAFFGTAGSQSPDDSAQALILFRAAAERADFVARVLRRLPAVLSVELLAPDDASLVHSVLVATPVSAGEGVSLATLSPGVALAAGTPAAMQAWLAGTAPRRLGALRLERAG</sequence>
<comment type="caution">
    <text evidence="1">The sequence shown here is derived from an EMBL/GenBank/DDBJ whole genome shotgun (WGS) entry which is preliminary data.</text>
</comment>
<dbReference type="RefSeq" id="WP_345928516.1">
    <property type="nucleotide sequence ID" value="NZ_JBDIVF010000006.1"/>
</dbReference>
<name>A0ABV2CR07_9RHOO</name>
<dbReference type="Proteomes" id="UP001548590">
    <property type="component" value="Unassembled WGS sequence"/>
</dbReference>